<protein>
    <submittedName>
        <fullName evidence="2">Uncharacterized protein</fullName>
    </submittedName>
</protein>
<feature type="region of interest" description="Disordered" evidence="1">
    <location>
        <begin position="79"/>
        <end position="116"/>
    </location>
</feature>
<evidence type="ECO:0000313" key="3">
    <source>
        <dbReference type="Proteomes" id="UP000287519"/>
    </source>
</evidence>
<gene>
    <name evidence="2" type="ORF">Rhow_000937</name>
</gene>
<evidence type="ECO:0000256" key="1">
    <source>
        <dbReference type="SAM" id="MobiDB-lite"/>
    </source>
</evidence>
<dbReference type="AlphaFoldDB" id="A0A402CMX7"/>
<comment type="caution">
    <text evidence="2">The sequence shown here is derived from an EMBL/GenBank/DDBJ whole genome shotgun (WGS) entry which is preliminary data.</text>
</comment>
<name>A0A402CMX7_RHOWR</name>
<organism evidence="2 3">
    <name type="scientific">Rhodococcus wratislaviensis</name>
    <name type="common">Tsukamurella wratislaviensis</name>
    <dbReference type="NCBI Taxonomy" id="44752"/>
    <lineage>
        <taxon>Bacteria</taxon>
        <taxon>Bacillati</taxon>
        <taxon>Actinomycetota</taxon>
        <taxon>Actinomycetes</taxon>
        <taxon>Mycobacteriales</taxon>
        <taxon>Nocardiaceae</taxon>
        <taxon>Rhodococcus</taxon>
    </lineage>
</organism>
<accession>A0A402CMX7</accession>
<feature type="compositionally biased region" description="Basic and acidic residues" evidence="1">
    <location>
        <begin position="79"/>
        <end position="90"/>
    </location>
</feature>
<reference evidence="2 3" key="1">
    <citation type="submission" date="2018-11" db="EMBL/GenBank/DDBJ databases">
        <title>Microbial catabolism of amino acid.</title>
        <authorList>
            <person name="Hibi M."/>
            <person name="Ogawa J."/>
        </authorList>
    </citation>
    <scope>NUCLEOTIDE SEQUENCE [LARGE SCALE GENOMIC DNA]</scope>
    <source>
        <strain evidence="2 3">C31-06</strain>
    </source>
</reference>
<proteinExistence type="predicted"/>
<keyword evidence="3" id="KW-1185">Reference proteome</keyword>
<evidence type="ECO:0000313" key="2">
    <source>
        <dbReference type="EMBL" id="GCE44977.1"/>
    </source>
</evidence>
<sequence length="116" mass="12617">MRVGIDQSRHDRGAPHVHDCGVGVLPLAGPLGSDTYDPLPFDHDLGEIRLCPRPIDQPCVAKLDRHDFLLLSLGESRIGEAQRQGPDRIVRSTSRGIGRPSRVAFGERNATTAQSS</sequence>
<dbReference type="Proteomes" id="UP000287519">
    <property type="component" value="Unassembled WGS sequence"/>
</dbReference>
<dbReference type="EMBL" id="BHYM01000133">
    <property type="protein sequence ID" value="GCE44977.1"/>
    <property type="molecule type" value="Genomic_DNA"/>
</dbReference>